<dbReference type="GO" id="GO:0051793">
    <property type="term" value="P:medium-chain fatty acid catabolic process"/>
    <property type="evidence" value="ECO:0007669"/>
    <property type="project" value="TreeGrafter"/>
</dbReference>
<dbReference type="AlphaFoldDB" id="A0A4T0FF39"/>
<dbReference type="InterPro" id="IPR012020">
    <property type="entry name" value="ABHD4"/>
</dbReference>
<reference evidence="4 5" key="1">
    <citation type="submission" date="2019-03" db="EMBL/GenBank/DDBJ databases">
        <title>Sequencing 23 genomes of Wallemia ichthyophaga.</title>
        <authorList>
            <person name="Gostincar C."/>
        </authorList>
    </citation>
    <scope>NUCLEOTIDE SEQUENCE [LARGE SCALE GENOMIC DNA]</scope>
    <source>
        <strain evidence="4 5">EXF-5753</strain>
    </source>
</reference>
<organism evidence="4 5">
    <name type="scientific">Wallemia hederae</name>
    <dbReference type="NCBI Taxonomy" id="1540922"/>
    <lineage>
        <taxon>Eukaryota</taxon>
        <taxon>Fungi</taxon>
        <taxon>Dikarya</taxon>
        <taxon>Basidiomycota</taxon>
        <taxon>Wallemiomycotina</taxon>
        <taxon>Wallemiomycetes</taxon>
        <taxon>Wallemiales</taxon>
        <taxon>Wallemiaceae</taxon>
        <taxon>Wallemia</taxon>
    </lineage>
</organism>
<feature type="domain" description="AB hydrolase-1" evidence="3">
    <location>
        <begin position="68"/>
        <end position="290"/>
    </location>
</feature>
<comment type="caution">
    <text evidence="4">The sequence shown here is derived from an EMBL/GenBank/DDBJ whole genome shotgun (WGS) entry which is preliminary data.</text>
</comment>
<evidence type="ECO:0000256" key="2">
    <source>
        <dbReference type="PIRSR" id="PIRSR005211-1"/>
    </source>
</evidence>
<evidence type="ECO:0000313" key="5">
    <source>
        <dbReference type="Proteomes" id="UP000310189"/>
    </source>
</evidence>
<dbReference type="Pfam" id="PF00561">
    <property type="entry name" value="Abhydrolase_1"/>
    <property type="match status" value="1"/>
</dbReference>
<evidence type="ECO:0000259" key="3">
    <source>
        <dbReference type="Pfam" id="PF00561"/>
    </source>
</evidence>
<dbReference type="InterPro" id="IPR050960">
    <property type="entry name" value="AB_hydrolase_4_sf"/>
</dbReference>
<dbReference type="EMBL" id="SPNW01000095">
    <property type="protein sequence ID" value="TIA85895.1"/>
    <property type="molecule type" value="Genomic_DNA"/>
</dbReference>
<name>A0A4T0FF39_9BASI</name>
<feature type="active site" description="Charge relay system" evidence="2">
    <location>
        <position position="281"/>
    </location>
</feature>
<dbReference type="InterPro" id="IPR029058">
    <property type="entry name" value="AB_hydrolase_fold"/>
</dbReference>
<dbReference type="InterPro" id="IPR000073">
    <property type="entry name" value="AB_hydrolase_1"/>
</dbReference>
<dbReference type="Gene3D" id="3.40.50.1820">
    <property type="entry name" value="alpha/beta hydrolase"/>
    <property type="match status" value="1"/>
</dbReference>
<dbReference type="Proteomes" id="UP000310189">
    <property type="component" value="Unassembled WGS sequence"/>
</dbReference>
<dbReference type="GO" id="GO:0008126">
    <property type="term" value="F:acetylesterase activity"/>
    <property type="evidence" value="ECO:0007669"/>
    <property type="project" value="TreeGrafter"/>
</dbReference>
<sequence>MDQLVKQIFPEYKPTSWLPNGHFQTIYSAILDTSNIDKVDYRRHTLRLRDGGNISVDIHNPGRSKLAVICHGLTGGSHESYVRTVIAQLGEDVTAAVLIARGCANTRLSTPRIFSAGQVNDLRTAVLYLKNLYPSAEMVAIGFSLGANIITKFCADEGNGCPFKAAVVLANPWDLHKGSQELESSYLGHYFYNRAMSSSMLALLNAHEYAFKDTHAAELAEVNSLRWPTIRQFENIITRKVGGHPPDFPLPDAETYCIWSSSANYIEHIKIPILALNSEDDPIAFKAAWPEPSDEYKTSPSNLYKCKANPLVHILHTKHGGHMSWFEGGHPFSFFKAGPTYDDNYPPPRRWFAKPVAQLVGELLTDAFAPAPGAARKPVKVNNGDVEWETDDANHTDFVGYSVIAAGDEVIHGGEESKKTVSQGL</sequence>
<proteinExistence type="inferred from homology"/>
<evidence type="ECO:0000313" key="4">
    <source>
        <dbReference type="EMBL" id="TIA85895.1"/>
    </source>
</evidence>
<feature type="active site" description="Charge relay system" evidence="2">
    <location>
        <position position="322"/>
    </location>
</feature>
<dbReference type="GO" id="GO:0051792">
    <property type="term" value="P:medium-chain fatty acid biosynthetic process"/>
    <property type="evidence" value="ECO:0007669"/>
    <property type="project" value="TreeGrafter"/>
</dbReference>
<dbReference type="PIRSF" id="PIRSF005211">
    <property type="entry name" value="Ab_hydro_YheT"/>
    <property type="match status" value="1"/>
</dbReference>
<protein>
    <recommendedName>
        <fullName evidence="3">AB hydrolase-1 domain-containing protein</fullName>
    </recommendedName>
</protein>
<accession>A0A4T0FF39</accession>
<dbReference type="SUPFAM" id="SSF53474">
    <property type="entry name" value="alpha/beta-Hydrolases"/>
    <property type="match status" value="1"/>
</dbReference>
<feature type="active site" description="Charge relay system" evidence="2">
    <location>
        <position position="144"/>
    </location>
</feature>
<keyword evidence="5" id="KW-1185">Reference proteome</keyword>
<comment type="similarity">
    <text evidence="1">Belongs to the AB hydrolase superfamily. AB hydrolase 4 family.</text>
</comment>
<dbReference type="GO" id="GO:0047372">
    <property type="term" value="F:monoacylglycerol lipase activity"/>
    <property type="evidence" value="ECO:0007669"/>
    <property type="project" value="TreeGrafter"/>
</dbReference>
<evidence type="ECO:0000256" key="1">
    <source>
        <dbReference type="ARBA" id="ARBA00010884"/>
    </source>
</evidence>
<dbReference type="OrthoDB" id="5954035at2759"/>
<gene>
    <name evidence="4" type="ORF">E3P99_03868</name>
</gene>
<dbReference type="PANTHER" id="PTHR10794:SF63">
    <property type="entry name" value="ALPHA_BETA HYDROLASE 1, ISOFORM A"/>
    <property type="match status" value="1"/>
</dbReference>
<dbReference type="PANTHER" id="PTHR10794">
    <property type="entry name" value="ABHYDROLASE DOMAIN-CONTAINING PROTEIN"/>
    <property type="match status" value="1"/>
</dbReference>